<evidence type="ECO:0000256" key="1">
    <source>
        <dbReference type="SAM" id="MobiDB-lite"/>
    </source>
</evidence>
<dbReference type="Proteomes" id="UP000308760">
    <property type="component" value="Unassembled WGS sequence"/>
</dbReference>
<keyword evidence="3" id="KW-1185">Reference proteome</keyword>
<dbReference type="EMBL" id="STGY01000065">
    <property type="protein sequence ID" value="THV39647.1"/>
    <property type="molecule type" value="Genomic_DNA"/>
</dbReference>
<organism evidence="2 3">
    <name type="scientific">Glycomyces buryatensis</name>
    <dbReference type="NCBI Taxonomy" id="2570927"/>
    <lineage>
        <taxon>Bacteria</taxon>
        <taxon>Bacillati</taxon>
        <taxon>Actinomycetota</taxon>
        <taxon>Actinomycetes</taxon>
        <taxon>Glycomycetales</taxon>
        <taxon>Glycomycetaceae</taxon>
        <taxon>Glycomyces</taxon>
    </lineage>
</organism>
<sequence>MSQIGAVIPPSTKRVRIGEGEREREVVLKVFPGDGLVTVSTVEEKPQFVGTVSALNLRRPQFRVEAEFIVAFNRDDRREIREAADTAYQAAQAAAKSSAPSAPASPPTIPPGPGTKYVTVDRLKLAFTPDIEHRAVTLHTGIGSPRYIGQARNIGEVDDAETDLWLKDLWHARFSGPDLSQDIKEAARNVWLAARDAQAVRGAPHG</sequence>
<feature type="region of interest" description="Disordered" evidence="1">
    <location>
        <begin position="91"/>
        <end position="114"/>
    </location>
</feature>
<evidence type="ECO:0000313" key="3">
    <source>
        <dbReference type="Proteomes" id="UP000308760"/>
    </source>
</evidence>
<accession>A0A4S8Q5R4</accession>
<feature type="compositionally biased region" description="Pro residues" evidence="1">
    <location>
        <begin position="103"/>
        <end position="113"/>
    </location>
</feature>
<protein>
    <submittedName>
        <fullName evidence="2">Uncharacterized protein</fullName>
    </submittedName>
</protein>
<proteinExistence type="predicted"/>
<dbReference type="AlphaFoldDB" id="A0A4S8Q5R4"/>
<comment type="caution">
    <text evidence="2">The sequence shown here is derived from an EMBL/GenBank/DDBJ whole genome shotgun (WGS) entry which is preliminary data.</text>
</comment>
<reference evidence="2 3" key="2">
    <citation type="submission" date="2019-05" db="EMBL/GenBank/DDBJ databases">
        <title>Glycomyces buryatensis sp. nov.</title>
        <authorList>
            <person name="Nikitina E."/>
        </authorList>
    </citation>
    <scope>NUCLEOTIDE SEQUENCE [LARGE SCALE GENOMIC DNA]</scope>
    <source>
        <strain evidence="2 3">18</strain>
    </source>
</reference>
<feature type="compositionally biased region" description="Low complexity" evidence="1">
    <location>
        <begin position="91"/>
        <end position="102"/>
    </location>
</feature>
<dbReference type="RefSeq" id="WP_136535814.1">
    <property type="nucleotide sequence ID" value="NZ_STGY01000065.1"/>
</dbReference>
<evidence type="ECO:0000313" key="2">
    <source>
        <dbReference type="EMBL" id="THV39647.1"/>
    </source>
</evidence>
<name>A0A4S8Q5R4_9ACTN</name>
<gene>
    <name evidence="2" type="ORF">FAB82_17410</name>
</gene>
<reference evidence="3" key="1">
    <citation type="submission" date="2019-04" db="EMBL/GenBank/DDBJ databases">
        <title>Nocardioides xinjiangensis sp. nov.</title>
        <authorList>
            <person name="Liu S."/>
        </authorList>
    </citation>
    <scope>NUCLEOTIDE SEQUENCE [LARGE SCALE GENOMIC DNA]</scope>
    <source>
        <strain evidence="3">18</strain>
    </source>
</reference>